<evidence type="ECO:0000313" key="12">
    <source>
        <dbReference type="EMBL" id="OSS52529.1"/>
    </source>
</evidence>
<keyword evidence="10" id="KW-0175">Coiled coil</keyword>
<keyword evidence="4 9" id="KW-0805">Transcription regulation</keyword>
<evidence type="ECO:0000256" key="7">
    <source>
        <dbReference type="ARBA" id="ARBA00023242"/>
    </source>
</evidence>
<feature type="region of interest" description="Disordered" evidence="11">
    <location>
        <begin position="1"/>
        <end position="79"/>
    </location>
</feature>
<comment type="subunit">
    <text evidence="3 9">Component of the Mediator complex.</text>
</comment>
<dbReference type="InterPro" id="IPR037212">
    <property type="entry name" value="Med7/Med21-like"/>
</dbReference>
<dbReference type="Pfam" id="PF07544">
    <property type="entry name" value="Med9"/>
    <property type="match status" value="1"/>
</dbReference>
<feature type="coiled-coil region" evidence="10">
    <location>
        <begin position="105"/>
        <end position="132"/>
    </location>
</feature>
<comment type="function">
    <text evidence="8 9">Component of the Mediator complex, a coactivator involved in the regulated transcription of nearly all RNA polymerase II-dependent genes. Mediator functions as a bridge to convey information from gene-specific regulatory proteins to the basal RNA polymerase II transcription machinery. Mediator is recruited to promoters by direct interactions with regulatory proteins and serves as a scaffold for the assembly of a functional preinitiation complex with RNA polymerase II and the general transcription factors.</text>
</comment>
<evidence type="ECO:0000256" key="9">
    <source>
        <dbReference type="RuleBase" id="RU364145"/>
    </source>
</evidence>
<dbReference type="EMBL" id="KZ107839">
    <property type="protein sequence ID" value="OSS52529.1"/>
    <property type="molecule type" value="Genomic_DNA"/>
</dbReference>
<protein>
    <recommendedName>
        <fullName evidence="9">Mediator of RNA polymerase II transcription subunit 9</fullName>
    </recommendedName>
    <alternativeName>
        <fullName evidence="9">Mediator complex subunit 9</fullName>
    </alternativeName>
</protein>
<dbReference type="STRING" id="105696.A0A1Y2M9Q9"/>
<dbReference type="GO" id="GO:0006357">
    <property type="term" value="P:regulation of transcription by RNA polymerase II"/>
    <property type="evidence" value="ECO:0007669"/>
    <property type="project" value="InterPro"/>
</dbReference>
<dbReference type="GO" id="GO:0016592">
    <property type="term" value="C:mediator complex"/>
    <property type="evidence" value="ECO:0007669"/>
    <property type="project" value="InterPro"/>
</dbReference>
<evidence type="ECO:0000256" key="8">
    <source>
        <dbReference type="ARBA" id="ARBA00025687"/>
    </source>
</evidence>
<evidence type="ECO:0000256" key="5">
    <source>
        <dbReference type="ARBA" id="ARBA00023159"/>
    </source>
</evidence>
<dbReference type="GO" id="GO:0003712">
    <property type="term" value="F:transcription coregulator activity"/>
    <property type="evidence" value="ECO:0007669"/>
    <property type="project" value="InterPro"/>
</dbReference>
<gene>
    <name evidence="9" type="primary">MED9</name>
    <name evidence="12" type="ORF">B5807_03029</name>
</gene>
<feature type="compositionally biased region" description="Low complexity" evidence="11">
    <location>
        <begin position="1"/>
        <end position="40"/>
    </location>
</feature>
<proteinExistence type="inferred from homology"/>
<evidence type="ECO:0000313" key="13">
    <source>
        <dbReference type="Proteomes" id="UP000193240"/>
    </source>
</evidence>
<name>A0A1Y2M9Q9_EPING</name>
<evidence type="ECO:0000256" key="2">
    <source>
        <dbReference type="ARBA" id="ARBA00008089"/>
    </source>
</evidence>
<sequence>MSGAATPHAPASARASLPPTGAATPALQPPAASASASAPQGLPPPTTFDILPDLHNLLKRLIDPAPTPAPTQPGADGPLDIQHVATAATDIRLKLQRARRAVMALPEIDRTCEDQEEEIEDLEARIVRLKASLRELGKPTGTADDGDQRMTG</sequence>
<keyword evidence="5 9" id="KW-0010">Activator</keyword>
<evidence type="ECO:0000256" key="3">
    <source>
        <dbReference type="ARBA" id="ARBA00011837"/>
    </source>
</evidence>
<evidence type="ECO:0000256" key="11">
    <source>
        <dbReference type="SAM" id="MobiDB-lite"/>
    </source>
</evidence>
<dbReference type="Proteomes" id="UP000193240">
    <property type="component" value="Unassembled WGS sequence"/>
</dbReference>
<keyword evidence="7 9" id="KW-0539">Nucleus</keyword>
<comment type="subcellular location">
    <subcellularLocation>
        <location evidence="1 9">Nucleus</location>
    </subcellularLocation>
</comment>
<dbReference type="InterPro" id="IPR011425">
    <property type="entry name" value="Med9"/>
</dbReference>
<keyword evidence="6 9" id="KW-0804">Transcription</keyword>
<evidence type="ECO:0000256" key="6">
    <source>
        <dbReference type="ARBA" id="ARBA00023163"/>
    </source>
</evidence>
<evidence type="ECO:0000256" key="4">
    <source>
        <dbReference type="ARBA" id="ARBA00023015"/>
    </source>
</evidence>
<evidence type="ECO:0000256" key="10">
    <source>
        <dbReference type="SAM" id="Coils"/>
    </source>
</evidence>
<reference evidence="12 13" key="1">
    <citation type="journal article" date="2017" name="Genome Announc.">
        <title>Genome sequence of the saprophytic ascomycete Epicoccum nigrum ICMP 19927 strain isolated from New Zealand.</title>
        <authorList>
            <person name="Fokin M."/>
            <person name="Fleetwood D."/>
            <person name="Weir B.S."/>
            <person name="Villas-Boas S.G."/>
        </authorList>
    </citation>
    <scope>NUCLEOTIDE SEQUENCE [LARGE SCALE GENOMIC DNA]</scope>
    <source>
        <strain evidence="12 13">ICMP 19927</strain>
    </source>
</reference>
<accession>A0A1Y2M9Q9</accession>
<evidence type="ECO:0000256" key="1">
    <source>
        <dbReference type="ARBA" id="ARBA00004123"/>
    </source>
</evidence>
<comment type="similarity">
    <text evidence="2 9">Belongs to the Mediator complex subunit 9 family.</text>
</comment>
<dbReference type="SUPFAM" id="SSF140718">
    <property type="entry name" value="Mediator hinge subcomplex-like"/>
    <property type="match status" value="1"/>
</dbReference>
<dbReference type="InParanoid" id="A0A1Y2M9Q9"/>
<dbReference type="OMA" id="IRIQKAH"/>
<dbReference type="AlphaFoldDB" id="A0A1Y2M9Q9"/>
<organism evidence="12 13">
    <name type="scientific">Epicoccum nigrum</name>
    <name type="common">Soil fungus</name>
    <name type="synonym">Epicoccum purpurascens</name>
    <dbReference type="NCBI Taxonomy" id="105696"/>
    <lineage>
        <taxon>Eukaryota</taxon>
        <taxon>Fungi</taxon>
        <taxon>Dikarya</taxon>
        <taxon>Ascomycota</taxon>
        <taxon>Pezizomycotina</taxon>
        <taxon>Dothideomycetes</taxon>
        <taxon>Pleosporomycetidae</taxon>
        <taxon>Pleosporales</taxon>
        <taxon>Pleosporineae</taxon>
        <taxon>Didymellaceae</taxon>
        <taxon>Epicoccum</taxon>
    </lineage>
</organism>
<keyword evidence="13" id="KW-1185">Reference proteome</keyword>